<evidence type="ECO:0000313" key="2">
    <source>
        <dbReference type="Proteomes" id="UP000467637"/>
    </source>
</evidence>
<comment type="caution">
    <text evidence="1">The sequence shown here is derived from an EMBL/GenBank/DDBJ whole genome shotgun (WGS) entry which is preliminary data.</text>
</comment>
<gene>
    <name evidence="1" type="ORF">GON05_32745</name>
</gene>
<dbReference type="RefSeq" id="WP_157325395.1">
    <property type="nucleotide sequence ID" value="NZ_WSEM01000034.1"/>
</dbReference>
<dbReference type="EMBL" id="WSEM01000034">
    <property type="protein sequence ID" value="MVQ39373.1"/>
    <property type="molecule type" value="Genomic_DNA"/>
</dbReference>
<dbReference type="SUPFAM" id="SSF48371">
    <property type="entry name" value="ARM repeat"/>
    <property type="match status" value="1"/>
</dbReference>
<organism evidence="1 2">
    <name type="scientific">Paenibacillus anseongense</name>
    <dbReference type="NCBI Taxonomy" id="2682845"/>
    <lineage>
        <taxon>Bacteria</taxon>
        <taxon>Bacillati</taxon>
        <taxon>Bacillota</taxon>
        <taxon>Bacilli</taxon>
        <taxon>Bacillales</taxon>
        <taxon>Paenibacillaceae</taxon>
        <taxon>Paenibacillus</taxon>
    </lineage>
</organism>
<accession>A0ABW9UKX4</accession>
<name>A0ABW9UKX4_9BACL</name>
<proteinExistence type="predicted"/>
<dbReference type="Proteomes" id="UP000467637">
    <property type="component" value="Unassembled WGS sequence"/>
</dbReference>
<evidence type="ECO:0008006" key="3">
    <source>
        <dbReference type="Google" id="ProtNLM"/>
    </source>
</evidence>
<keyword evidence="2" id="KW-1185">Reference proteome</keyword>
<reference evidence="1 2" key="1">
    <citation type="submission" date="2019-12" db="EMBL/GenBank/DDBJ databases">
        <authorList>
            <person name="Huq M.A."/>
        </authorList>
    </citation>
    <scope>NUCLEOTIDE SEQUENCE [LARGE SCALE GENOMIC DNA]</scope>
    <source>
        <strain evidence="1 2">MAH-34</strain>
    </source>
</reference>
<sequence>MKGLSQTSQDRIDNIYKSHIGWELHSSEKEKLLTMIRLLGNSAEIAAVPYLIPLLLESNADLRSTAVIALESFIEEL</sequence>
<evidence type="ECO:0000313" key="1">
    <source>
        <dbReference type="EMBL" id="MVQ39373.1"/>
    </source>
</evidence>
<protein>
    <recommendedName>
        <fullName evidence="3">HEAT repeat domain-containing protein</fullName>
    </recommendedName>
</protein>
<dbReference type="InterPro" id="IPR016024">
    <property type="entry name" value="ARM-type_fold"/>
</dbReference>